<comment type="similarity">
    <text evidence="1">Belongs to the complex I 30 kDa subunit family.</text>
</comment>
<dbReference type="GO" id="GO:0003824">
    <property type="term" value="F:catalytic activity"/>
    <property type="evidence" value="ECO:0007669"/>
    <property type="project" value="InterPro"/>
</dbReference>
<dbReference type="Gene3D" id="3.30.460.80">
    <property type="entry name" value="NADH:ubiquinone oxidoreductase, 30kDa subunit"/>
    <property type="match status" value="1"/>
</dbReference>
<dbReference type="InterPro" id="IPR037232">
    <property type="entry name" value="NADH_quin_OxRdtase_su_C/D-like"/>
</dbReference>
<evidence type="ECO:0000256" key="2">
    <source>
        <dbReference type="ARBA" id="ARBA00022818"/>
    </source>
</evidence>
<proteinExistence type="inferred from homology"/>
<dbReference type="PROSITE" id="PS51149">
    <property type="entry name" value="GLY_RADICAL_2"/>
    <property type="match status" value="1"/>
</dbReference>
<organism evidence="5 6">
    <name type="scientific">Thermoproteota archaeon</name>
    <dbReference type="NCBI Taxonomy" id="2056631"/>
    <lineage>
        <taxon>Archaea</taxon>
        <taxon>Thermoproteota</taxon>
    </lineage>
</organism>
<feature type="domain" description="Glycine radical" evidence="4">
    <location>
        <begin position="1"/>
        <end position="35"/>
    </location>
</feature>
<keyword evidence="2 3" id="KW-0556">Organic radical</keyword>
<sequence>MEDLIKRLEGYKEDIVEIKRPKERRIFVRVKADGFKKFLSRLIDDLELRHLSTITGVDLGQEMELLYHFSYKYSVEISIGVKVPKSAPKVPTITDLIPGAIFYEQEIHDLLGIEFEGHPNMGPLILPEGWPEGVYPLRKEYTVQELNRIARGGG</sequence>
<dbReference type="EMBL" id="QNVH01000015">
    <property type="protein sequence ID" value="TDA39361.1"/>
    <property type="molecule type" value="Genomic_DNA"/>
</dbReference>
<dbReference type="PANTHER" id="PTHR10884:SF14">
    <property type="entry name" value="NADH DEHYDROGENASE [UBIQUINONE] IRON-SULFUR PROTEIN 3, MITOCHONDRIAL"/>
    <property type="match status" value="1"/>
</dbReference>
<dbReference type="InterPro" id="IPR001150">
    <property type="entry name" value="Gly_radical"/>
</dbReference>
<reference evidence="5 6" key="1">
    <citation type="journal article" date="2019" name="Nat. Microbiol.">
        <title>Expanding anaerobic alkane metabolism in the domain of Archaea.</title>
        <authorList>
            <person name="Wang Y."/>
            <person name="Wegener G."/>
            <person name="Hou J."/>
            <person name="Wang F."/>
            <person name="Xiao X."/>
        </authorList>
    </citation>
    <scope>NUCLEOTIDE SEQUENCE [LARGE SCALE GENOMIC DNA]</scope>
    <source>
        <strain evidence="5">WYZ-LMO10</strain>
    </source>
</reference>
<name>A0A523BEI8_9CREN</name>
<evidence type="ECO:0000256" key="1">
    <source>
        <dbReference type="ARBA" id="ARBA00007569"/>
    </source>
</evidence>
<dbReference type="AlphaFoldDB" id="A0A523BEI8"/>
<dbReference type="GO" id="GO:0008137">
    <property type="term" value="F:NADH dehydrogenase (ubiquinone) activity"/>
    <property type="evidence" value="ECO:0007669"/>
    <property type="project" value="InterPro"/>
</dbReference>
<protein>
    <submittedName>
        <fullName evidence="5">NADH-quinone oxidoreductase subunit C</fullName>
    </submittedName>
</protein>
<accession>A0A523BEI8</accession>
<comment type="caution">
    <text evidence="5">The sequence shown here is derived from an EMBL/GenBank/DDBJ whole genome shotgun (WGS) entry which is preliminary data.</text>
</comment>
<gene>
    <name evidence="5" type="ORF">DSO08_02395</name>
</gene>
<evidence type="ECO:0000313" key="6">
    <source>
        <dbReference type="Proteomes" id="UP000315399"/>
    </source>
</evidence>
<feature type="modified residue" description="Glycine radical" evidence="3">
    <location>
        <position position="10"/>
    </location>
</feature>
<evidence type="ECO:0000313" key="5">
    <source>
        <dbReference type="EMBL" id="TDA39361.1"/>
    </source>
</evidence>
<dbReference type="InterPro" id="IPR001268">
    <property type="entry name" value="NADH_UbQ_OxRdtase_30kDa_su"/>
</dbReference>
<dbReference type="PANTHER" id="PTHR10884">
    <property type="entry name" value="NADH DEHYDROGENASE UBIQUINONE IRON-SULFUR PROTEIN 3"/>
    <property type="match status" value="1"/>
</dbReference>
<dbReference type="Pfam" id="PF00329">
    <property type="entry name" value="Complex1_30kDa"/>
    <property type="match status" value="1"/>
</dbReference>
<evidence type="ECO:0000259" key="4">
    <source>
        <dbReference type="PROSITE" id="PS51149"/>
    </source>
</evidence>
<dbReference type="SUPFAM" id="SSF143243">
    <property type="entry name" value="Nqo5-like"/>
    <property type="match status" value="1"/>
</dbReference>
<dbReference type="Proteomes" id="UP000315399">
    <property type="component" value="Unassembled WGS sequence"/>
</dbReference>
<evidence type="ECO:0000256" key="3">
    <source>
        <dbReference type="PROSITE-ProRule" id="PRU00493"/>
    </source>
</evidence>